<protein>
    <submittedName>
        <fullName evidence="1">Uncharacterized protein</fullName>
    </submittedName>
</protein>
<gene>
    <name evidence="1" type="ORF">RJT34_00570</name>
</gene>
<organism evidence="1 2">
    <name type="scientific">Clitoria ternatea</name>
    <name type="common">Butterfly pea</name>
    <dbReference type="NCBI Taxonomy" id="43366"/>
    <lineage>
        <taxon>Eukaryota</taxon>
        <taxon>Viridiplantae</taxon>
        <taxon>Streptophyta</taxon>
        <taxon>Embryophyta</taxon>
        <taxon>Tracheophyta</taxon>
        <taxon>Spermatophyta</taxon>
        <taxon>Magnoliopsida</taxon>
        <taxon>eudicotyledons</taxon>
        <taxon>Gunneridae</taxon>
        <taxon>Pentapetalae</taxon>
        <taxon>rosids</taxon>
        <taxon>fabids</taxon>
        <taxon>Fabales</taxon>
        <taxon>Fabaceae</taxon>
        <taxon>Papilionoideae</taxon>
        <taxon>50 kb inversion clade</taxon>
        <taxon>NPAAA clade</taxon>
        <taxon>indigoferoid/millettioid clade</taxon>
        <taxon>Phaseoleae</taxon>
        <taxon>Clitoria</taxon>
    </lineage>
</organism>
<keyword evidence="2" id="KW-1185">Reference proteome</keyword>
<accession>A0AAN9KIH5</accession>
<dbReference type="AlphaFoldDB" id="A0AAN9KIH5"/>
<evidence type="ECO:0000313" key="1">
    <source>
        <dbReference type="EMBL" id="KAK7316828.1"/>
    </source>
</evidence>
<comment type="caution">
    <text evidence="1">The sequence shown here is derived from an EMBL/GenBank/DDBJ whole genome shotgun (WGS) entry which is preliminary data.</text>
</comment>
<dbReference type="Proteomes" id="UP001359559">
    <property type="component" value="Unassembled WGS sequence"/>
</dbReference>
<proteinExistence type="predicted"/>
<sequence length="104" mass="11773">MGQGADTDGGGLMRFSVLVRGRCARRGFDRGSVGAQWNSGRGLRWRRLRSEGKLKEQQKTEDNLKVKNAEKYALRSQMKEIEGQLLKVGSVVDFKREAELARYV</sequence>
<reference evidence="1 2" key="1">
    <citation type="submission" date="2024-01" db="EMBL/GenBank/DDBJ databases">
        <title>The genomes of 5 underutilized Papilionoideae crops provide insights into root nodulation and disease resistance.</title>
        <authorList>
            <person name="Yuan L."/>
        </authorList>
    </citation>
    <scope>NUCLEOTIDE SEQUENCE [LARGE SCALE GENOMIC DNA]</scope>
    <source>
        <strain evidence="1">LY-2023</strain>
        <tissue evidence="1">Leaf</tissue>
    </source>
</reference>
<dbReference type="EMBL" id="JAYKXN010000001">
    <property type="protein sequence ID" value="KAK7316828.1"/>
    <property type="molecule type" value="Genomic_DNA"/>
</dbReference>
<evidence type="ECO:0000313" key="2">
    <source>
        <dbReference type="Proteomes" id="UP001359559"/>
    </source>
</evidence>
<name>A0AAN9KIH5_CLITE</name>